<proteinExistence type="predicted"/>
<keyword evidence="1" id="KW-0472">Membrane</keyword>
<dbReference type="EMBL" id="JANTQA010000012">
    <property type="protein sequence ID" value="KAJ3450895.1"/>
    <property type="molecule type" value="Genomic_DNA"/>
</dbReference>
<keyword evidence="1" id="KW-1133">Transmembrane helix</keyword>
<dbReference type="GO" id="GO:0030139">
    <property type="term" value="C:endocytic vesicle"/>
    <property type="evidence" value="ECO:0007669"/>
    <property type="project" value="TreeGrafter"/>
</dbReference>
<evidence type="ECO:0000313" key="4">
    <source>
        <dbReference type="Proteomes" id="UP001146793"/>
    </source>
</evidence>
<name>A0AAV8AG32_9EUKA</name>
<feature type="domain" description="VPS9" evidence="2">
    <location>
        <begin position="7"/>
        <end position="148"/>
    </location>
</feature>
<dbReference type="AlphaFoldDB" id="A0AAV8AG32"/>
<dbReference type="SUPFAM" id="SSF109993">
    <property type="entry name" value="VPS9 domain"/>
    <property type="match status" value="1"/>
</dbReference>
<dbReference type="GO" id="GO:0031267">
    <property type="term" value="F:small GTPase binding"/>
    <property type="evidence" value="ECO:0007669"/>
    <property type="project" value="TreeGrafter"/>
</dbReference>
<dbReference type="Gene3D" id="1.20.1050.80">
    <property type="entry name" value="VPS9 domain"/>
    <property type="match status" value="1"/>
</dbReference>
<protein>
    <submittedName>
        <fullName evidence="3">Alsin</fullName>
    </submittedName>
</protein>
<dbReference type="GO" id="GO:0005085">
    <property type="term" value="F:guanyl-nucleotide exchange factor activity"/>
    <property type="evidence" value="ECO:0007669"/>
    <property type="project" value="InterPro"/>
</dbReference>
<organism evidence="3 4">
    <name type="scientific">Anaeramoeba flamelloides</name>
    <dbReference type="NCBI Taxonomy" id="1746091"/>
    <lineage>
        <taxon>Eukaryota</taxon>
        <taxon>Metamonada</taxon>
        <taxon>Anaeramoebidae</taxon>
        <taxon>Anaeramoeba</taxon>
    </lineage>
</organism>
<dbReference type="InterPro" id="IPR045046">
    <property type="entry name" value="Vps9-like"/>
</dbReference>
<accession>A0AAV8AG32</accession>
<gene>
    <name evidence="3" type="ORF">M0812_07089</name>
</gene>
<dbReference type="GO" id="GO:0016192">
    <property type="term" value="P:vesicle-mediated transport"/>
    <property type="evidence" value="ECO:0007669"/>
    <property type="project" value="InterPro"/>
</dbReference>
<evidence type="ECO:0000259" key="2">
    <source>
        <dbReference type="PROSITE" id="PS51205"/>
    </source>
</evidence>
<dbReference type="InterPro" id="IPR037191">
    <property type="entry name" value="VPS9_dom_sf"/>
</dbReference>
<evidence type="ECO:0000256" key="1">
    <source>
        <dbReference type="SAM" id="Phobius"/>
    </source>
</evidence>
<reference evidence="3" key="1">
    <citation type="submission" date="2022-08" db="EMBL/GenBank/DDBJ databases">
        <title>Novel sulphate-reducing endosymbionts in the free-living metamonad Anaeramoeba.</title>
        <authorList>
            <person name="Jerlstrom-Hultqvist J."/>
            <person name="Cepicka I."/>
            <person name="Gallot-Lavallee L."/>
            <person name="Salas-Leiva D."/>
            <person name="Curtis B.A."/>
            <person name="Zahonova K."/>
            <person name="Pipaliya S."/>
            <person name="Dacks J."/>
            <person name="Roger A.J."/>
        </authorList>
    </citation>
    <scope>NUCLEOTIDE SEQUENCE</scope>
    <source>
        <strain evidence="3">Busselton2</strain>
    </source>
</reference>
<comment type="caution">
    <text evidence="3">The sequence shown here is derived from an EMBL/GenBank/DDBJ whole genome shotgun (WGS) entry which is preliminary data.</text>
</comment>
<dbReference type="PANTHER" id="PTHR23101:SF104">
    <property type="entry name" value="PROTEIN SPRINT"/>
    <property type="match status" value="1"/>
</dbReference>
<sequence>MIVLTQQEEQKQMQRGKKEIRKLSQNQVGLPEKLISKSGWKRAIKHLQTLSKNIYPTKKLEIISETGEIITNTVKLEGNDTSLLNADNYILIFFYVLFYSNLPALSAQLLYIENLSDTELMNNKQGFFFTTISAASKLFIENELLTQTEINN</sequence>
<feature type="transmembrane region" description="Helical" evidence="1">
    <location>
        <begin position="89"/>
        <end position="112"/>
    </location>
</feature>
<dbReference type="Pfam" id="PF02204">
    <property type="entry name" value="VPS9"/>
    <property type="match status" value="1"/>
</dbReference>
<dbReference type="Proteomes" id="UP001146793">
    <property type="component" value="Unassembled WGS sequence"/>
</dbReference>
<dbReference type="InterPro" id="IPR003123">
    <property type="entry name" value="VPS9"/>
</dbReference>
<dbReference type="PROSITE" id="PS51205">
    <property type="entry name" value="VPS9"/>
    <property type="match status" value="1"/>
</dbReference>
<dbReference type="PANTHER" id="PTHR23101">
    <property type="entry name" value="RAB GDP/GTP EXCHANGE FACTOR"/>
    <property type="match status" value="1"/>
</dbReference>
<keyword evidence="1" id="KW-0812">Transmembrane</keyword>
<evidence type="ECO:0000313" key="3">
    <source>
        <dbReference type="EMBL" id="KAJ3450895.1"/>
    </source>
</evidence>
<dbReference type="GO" id="GO:0005829">
    <property type="term" value="C:cytosol"/>
    <property type="evidence" value="ECO:0007669"/>
    <property type="project" value="TreeGrafter"/>
</dbReference>